<gene>
    <name evidence="6" type="ORF">PFICI_07781</name>
</gene>
<dbReference type="PANTHER" id="PTHR24304">
    <property type="entry name" value="CYTOCHROME P450 FAMILY 7"/>
    <property type="match status" value="1"/>
</dbReference>
<dbReference type="GO" id="GO:0008395">
    <property type="term" value="F:steroid hydroxylase activity"/>
    <property type="evidence" value="ECO:0007669"/>
    <property type="project" value="TreeGrafter"/>
</dbReference>
<dbReference type="GO" id="GO:0005506">
    <property type="term" value="F:iron ion binding"/>
    <property type="evidence" value="ECO:0007669"/>
    <property type="project" value="InterPro"/>
</dbReference>
<dbReference type="AlphaFoldDB" id="W3X4F8"/>
<keyword evidence="3" id="KW-0479">Metal-binding</keyword>
<evidence type="ECO:0000313" key="6">
    <source>
        <dbReference type="EMBL" id="ETS80252.1"/>
    </source>
</evidence>
<evidence type="ECO:0000256" key="5">
    <source>
        <dbReference type="SAM" id="Phobius"/>
    </source>
</evidence>
<organism evidence="6 7">
    <name type="scientific">Pestalotiopsis fici (strain W106-1 / CGMCC3.15140)</name>
    <dbReference type="NCBI Taxonomy" id="1229662"/>
    <lineage>
        <taxon>Eukaryota</taxon>
        <taxon>Fungi</taxon>
        <taxon>Dikarya</taxon>
        <taxon>Ascomycota</taxon>
        <taxon>Pezizomycotina</taxon>
        <taxon>Sordariomycetes</taxon>
        <taxon>Xylariomycetidae</taxon>
        <taxon>Amphisphaeriales</taxon>
        <taxon>Sporocadaceae</taxon>
        <taxon>Pestalotiopsis</taxon>
    </lineage>
</organism>
<dbReference type="KEGG" id="pfy:PFICI_07781"/>
<feature type="transmembrane region" description="Helical" evidence="5">
    <location>
        <begin position="12"/>
        <end position="33"/>
    </location>
</feature>
<evidence type="ECO:0000313" key="7">
    <source>
        <dbReference type="Proteomes" id="UP000030651"/>
    </source>
</evidence>
<name>W3X4F8_PESFW</name>
<dbReference type="RefSeq" id="XP_007834553.1">
    <property type="nucleotide sequence ID" value="XM_007836362.1"/>
</dbReference>
<evidence type="ECO:0008006" key="8">
    <source>
        <dbReference type="Google" id="ProtNLM"/>
    </source>
</evidence>
<proteinExistence type="inferred from homology"/>
<dbReference type="GO" id="GO:0020037">
    <property type="term" value="F:heme binding"/>
    <property type="evidence" value="ECO:0007669"/>
    <property type="project" value="InterPro"/>
</dbReference>
<dbReference type="InterPro" id="IPR036396">
    <property type="entry name" value="Cyt_P450_sf"/>
</dbReference>
<dbReference type="EMBL" id="KI912113">
    <property type="protein sequence ID" value="ETS80252.1"/>
    <property type="molecule type" value="Genomic_DNA"/>
</dbReference>
<comment type="similarity">
    <text evidence="1">Belongs to the cytochrome P450 family.</text>
</comment>
<dbReference type="InParanoid" id="W3X4F8"/>
<evidence type="ECO:0000256" key="2">
    <source>
        <dbReference type="ARBA" id="ARBA00022617"/>
    </source>
</evidence>
<dbReference type="Pfam" id="PF00067">
    <property type="entry name" value="p450"/>
    <property type="match status" value="1"/>
</dbReference>
<keyword evidence="7" id="KW-1185">Reference proteome</keyword>
<evidence type="ECO:0000256" key="3">
    <source>
        <dbReference type="ARBA" id="ARBA00022723"/>
    </source>
</evidence>
<dbReference type="Proteomes" id="UP000030651">
    <property type="component" value="Unassembled WGS sequence"/>
</dbReference>
<dbReference type="GeneID" id="19272794"/>
<dbReference type="GO" id="GO:0016705">
    <property type="term" value="F:oxidoreductase activity, acting on paired donors, with incorporation or reduction of molecular oxygen"/>
    <property type="evidence" value="ECO:0007669"/>
    <property type="project" value="InterPro"/>
</dbReference>
<keyword evidence="5" id="KW-0812">Transmembrane</keyword>
<dbReference type="HOGENOM" id="CLU_018012_2_1_1"/>
<dbReference type="OrthoDB" id="3366823at2759"/>
<evidence type="ECO:0000256" key="4">
    <source>
        <dbReference type="ARBA" id="ARBA00023004"/>
    </source>
</evidence>
<dbReference type="eggNOG" id="KOG0684">
    <property type="taxonomic scope" value="Eukaryota"/>
</dbReference>
<dbReference type="STRING" id="1229662.W3X4F8"/>
<keyword evidence="4" id="KW-0408">Iron</keyword>
<evidence type="ECO:0000256" key="1">
    <source>
        <dbReference type="ARBA" id="ARBA00010617"/>
    </source>
</evidence>
<dbReference type="OMA" id="NLKFGKW"/>
<reference evidence="7" key="1">
    <citation type="journal article" date="2015" name="BMC Genomics">
        <title>Genomic and transcriptomic analysis of the endophytic fungus Pestalotiopsis fici reveals its lifestyle and high potential for synthesis of natural products.</title>
        <authorList>
            <person name="Wang X."/>
            <person name="Zhang X."/>
            <person name="Liu L."/>
            <person name="Xiang M."/>
            <person name="Wang W."/>
            <person name="Sun X."/>
            <person name="Che Y."/>
            <person name="Guo L."/>
            <person name="Liu G."/>
            <person name="Guo L."/>
            <person name="Wang C."/>
            <person name="Yin W.B."/>
            <person name="Stadler M."/>
            <person name="Zhang X."/>
            <person name="Liu X."/>
        </authorList>
    </citation>
    <scope>NUCLEOTIDE SEQUENCE [LARGE SCALE GENOMIC DNA]</scope>
    <source>
        <strain evidence="7">W106-1 / CGMCC3.15140</strain>
    </source>
</reference>
<accession>W3X4F8</accession>
<dbReference type="SUPFAM" id="SSF48264">
    <property type="entry name" value="Cytochrome P450"/>
    <property type="match status" value="1"/>
</dbReference>
<protein>
    <recommendedName>
        <fullName evidence="8">Cytochrome P450</fullName>
    </recommendedName>
</protein>
<dbReference type="Gene3D" id="1.10.630.10">
    <property type="entry name" value="Cytochrome P450"/>
    <property type="match status" value="1"/>
</dbReference>
<keyword evidence="2" id="KW-0349">Heme</keyword>
<keyword evidence="5" id="KW-0472">Membrane</keyword>
<dbReference type="InterPro" id="IPR001128">
    <property type="entry name" value="Cyt_P450"/>
</dbReference>
<dbReference type="InterPro" id="IPR050529">
    <property type="entry name" value="CYP450_sterol_14alpha_dmase"/>
</dbReference>
<dbReference type="PANTHER" id="PTHR24304:SF2">
    <property type="entry name" value="24-HYDROXYCHOLESTEROL 7-ALPHA-HYDROXYLASE"/>
    <property type="match status" value="1"/>
</dbReference>
<sequence>MALEIVGMAPNVAQISVAIILAVLSPFLLTYAYTSRQISAKETSDGVASPTPIAPYWIPVLGNALSFSRDTVGYIQGLKAKFGMKPVKLLLAGDQMTYVPHGDKMVTTLLDAKELHSGPLAAKHRRDTFNFPEADDAIYLQDDSGLQVKPWANSTVRPDRRVIYEEHLIIHTQLNGNGMSVLLEKTLEFLVRSLQSKRQEYSSWTELPDLTEFVRNEMFEATLRALCGERIFEVTPTLLDDFWAFDLGMPDLFKGLPKWMAPKAHAARTRMAAIIKNWHLDPVTAEKYDEYIAHPDRIPDWDPILGHRMMITHYKMHVDYGFSLDGRVAGELGLIWGAMTNLITSTIWPILNAVLSPAVAERVLIESSPCFTEGSLEISQRAKLASCNLLVSMYLESLRYGIAVSIPRTPWPENGYKLGAWKLKKDEIAFTISAIAHLDETFWNTGHLVDGKPEHPTNQYWAERFMEYPDDPLSGPIRKYDKHSEIYHTTAKPPTRTTEDDEKATIITHGLSSHYFPYGGGVKICPGRYFAKQLILAAVPTFLRAFDMEYLDHESAAKTKPDYHYFMFGSLSPDRKNPIRIKAKKI</sequence>
<keyword evidence="5" id="KW-1133">Transmembrane helix</keyword>